<accession>A0A6A6TVU3</accession>
<feature type="compositionally biased region" description="Basic and acidic residues" evidence="4">
    <location>
        <begin position="515"/>
        <end position="554"/>
    </location>
</feature>
<dbReference type="OrthoDB" id="312015at2759"/>
<feature type="region of interest" description="Disordered" evidence="4">
    <location>
        <begin position="513"/>
        <end position="589"/>
    </location>
</feature>
<gene>
    <name evidence="5" type="ORF">BT63DRAFT_443998</name>
</gene>
<feature type="compositionally biased region" description="Low complexity" evidence="4">
    <location>
        <begin position="432"/>
        <end position="447"/>
    </location>
</feature>
<proteinExistence type="inferred from homology"/>
<feature type="compositionally biased region" description="Acidic residues" evidence="4">
    <location>
        <begin position="380"/>
        <end position="393"/>
    </location>
</feature>
<comment type="similarity">
    <text evidence="1">Belongs to the ADIP family.</text>
</comment>
<evidence type="ECO:0000256" key="4">
    <source>
        <dbReference type="SAM" id="MobiDB-lite"/>
    </source>
</evidence>
<organism evidence="5 6">
    <name type="scientific">Microthyrium microscopicum</name>
    <dbReference type="NCBI Taxonomy" id="703497"/>
    <lineage>
        <taxon>Eukaryota</taxon>
        <taxon>Fungi</taxon>
        <taxon>Dikarya</taxon>
        <taxon>Ascomycota</taxon>
        <taxon>Pezizomycotina</taxon>
        <taxon>Dothideomycetes</taxon>
        <taxon>Dothideomycetes incertae sedis</taxon>
        <taxon>Microthyriales</taxon>
        <taxon>Microthyriaceae</taxon>
        <taxon>Microthyrium</taxon>
    </lineage>
</organism>
<feature type="coiled-coil region" evidence="3">
    <location>
        <begin position="59"/>
        <end position="142"/>
    </location>
</feature>
<evidence type="ECO:0000313" key="6">
    <source>
        <dbReference type="Proteomes" id="UP000799302"/>
    </source>
</evidence>
<name>A0A6A6TVU3_9PEZI</name>
<dbReference type="Pfam" id="PF11559">
    <property type="entry name" value="ADIP"/>
    <property type="match status" value="1"/>
</dbReference>
<evidence type="ECO:0000256" key="1">
    <source>
        <dbReference type="ARBA" id="ARBA00009291"/>
    </source>
</evidence>
<evidence type="ECO:0008006" key="7">
    <source>
        <dbReference type="Google" id="ProtNLM"/>
    </source>
</evidence>
<protein>
    <recommendedName>
        <fullName evidence="7">NIMA interactive protein</fullName>
    </recommendedName>
</protein>
<dbReference type="EMBL" id="MU004243">
    <property type="protein sequence ID" value="KAF2664215.1"/>
    <property type="molecule type" value="Genomic_DNA"/>
</dbReference>
<feature type="region of interest" description="Disordered" evidence="4">
    <location>
        <begin position="377"/>
        <end position="458"/>
    </location>
</feature>
<dbReference type="InterPro" id="IPR021622">
    <property type="entry name" value="Afadin/alpha-actinin-bd"/>
</dbReference>
<keyword evidence="6" id="KW-1185">Reference proteome</keyword>
<sequence length="589" mass="65246">MDTVNLKTASTYLNNLLLARGLLRNGKQIQFARPHKAEGGTEQTLAEIINLVHDMILRRDREQEQRETLAQTIRTLRTESTSNITSIDRLQIKVDDLNRQLVQCQTQERAAARAAKTAEASARALRDELAKLKTTVGQIRAACANDVRKRDLQIQKLKSHLTTQQRGNRSAQGMAIVIQPGVTGVKSENSKSQDAMAVHDPAYSLNQETTEFLTQLSQSLSDENDNLISLVQSTLLTLKELQGLPENAERLQSVPDAITEEDSQMGNSINPPVISFDVLGKDMDMVLNNLRNILTNPNFVPIEEVAIREEEIHKLRTGWDHMELKWRETILMMDTWRDRVLNGDQTINLDEIKRVLGLGKEMNMQHGILEDSIVALTDTGDSDSEPSQLDDLDTSLVAPPSPSPAPKAERKYATARSPKKVAFQQHEAIPDSNSSSERTVSTRSSKSQLSTTALPPSARLPSASDVYLYISPSPRKRSSSPEPHPDERAPKLTVQEKLNVAAAEAEAAAVARGVLRAEDLSRPSSRETRPSSRENASRENTEAGARVKAEDSIAAKKVRKTGVKGRPRRRKSTLTPDELERLMLSAGEP</sequence>
<dbReference type="AlphaFoldDB" id="A0A6A6TVU3"/>
<reference evidence="5" key="1">
    <citation type="journal article" date="2020" name="Stud. Mycol.">
        <title>101 Dothideomycetes genomes: a test case for predicting lifestyles and emergence of pathogens.</title>
        <authorList>
            <person name="Haridas S."/>
            <person name="Albert R."/>
            <person name="Binder M."/>
            <person name="Bloem J."/>
            <person name="Labutti K."/>
            <person name="Salamov A."/>
            <person name="Andreopoulos B."/>
            <person name="Baker S."/>
            <person name="Barry K."/>
            <person name="Bills G."/>
            <person name="Bluhm B."/>
            <person name="Cannon C."/>
            <person name="Castanera R."/>
            <person name="Culley D."/>
            <person name="Daum C."/>
            <person name="Ezra D."/>
            <person name="Gonzalez J."/>
            <person name="Henrissat B."/>
            <person name="Kuo A."/>
            <person name="Liang C."/>
            <person name="Lipzen A."/>
            <person name="Lutzoni F."/>
            <person name="Magnuson J."/>
            <person name="Mondo S."/>
            <person name="Nolan M."/>
            <person name="Ohm R."/>
            <person name="Pangilinan J."/>
            <person name="Park H.-J."/>
            <person name="Ramirez L."/>
            <person name="Alfaro M."/>
            <person name="Sun H."/>
            <person name="Tritt A."/>
            <person name="Yoshinaga Y."/>
            <person name="Zwiers L.-H."/>
            <person name="Turgeon B."/>
            <person name="Goodwin S."/>
            <person name="Spatafora J."/>
            <person name="Crous P."/>
            <person name="Grigoriev I."/>
        </authorList>
    </citation>
    <scope>NUCLEOTIDE SEQUENCE</scope>
    <source>
        <strain evidence="5">CBS 115976</strain>
    </source>
</reference>
<evidence type="ECO:0000256" key="3">
    <source>
        <dbReference type="SAM" id="Coils"/>
    </source>
</evidence>
<dbReference type="Proteomes" id="UP000799302">
    <property type="component" value="Unassembled WGS sequence"/>
</dbReference>
<evidence type="ECO:0000313" key="5">
    <source>
        <dbReference type="EMBL" id="KAF2664215.1"/>
    </source>
</evidence>
<feature type="region of interest" description="Disordered" evidence="4">
    <location>
        <begin position="471"/>
        <end position="494"/>
    </location>
</feature>
<keyword evidence="2 3" id="KW-0175">Coiled coil</keyword>
<evidence type="ECO:0000256" key="2">
    <source>
        <dbReference type="ARBA" id="ARBA00023054"/>
    </source>
</evidence>
<feature type="compositionally biased region" description="Basic residues" evidence="4">
    <location>
        <begin position="556"/>
        <end position="572"/>
    </location>
</feature>